<comment type="caution">
    <text evidence="4">The sequence shown here is derived from an EMBL/GenBank/DDBJ whole genome shotgun (WGS) entry which is preliminary data.</text>
</comment>
<dbReference type="PANTHER" id="PTHR10366">
    <property type="entry name" value="NAD DEPENDENT EPIMERASE/DEHYDRATASE"/>
    <property type="match status" value="1"/>
</dbReference>
<protein>
    <submittedName>
        <fullName evidence="4">Aldehyde reductase</fullName>
    </submittedName>
</protein>
<evidence type="ECO:0000313" key="4">
    <source>
        <dbReference type="EMBL" id="MCS0602926.1"/>
    </source>
</evidence>
<dbReference type="SMART" id="SM00822">
    <property type="entry name" value="PKS_KR"/>
    <property type="match status" value="1"/>
</dbReference>
<dbReference type="InterPro" id="IPR057326">
    <property type="entry name" value="KR_dom"/>
</dbReference>
<gene>
    <name evidence="4" type="ORF">NX794_17145</name>
</gene>
<evidence type="ECO:0000259" key="3">
    <source>
        <dbReference type="SMART" id="SM00822"/>
    </source>
</evidence>
<dbReference type="Gene3D" id="3.40.50.720">
    <property type="entry name" value="NAD(P)-binding Rossmann-like Domain"/>
    <property type="match status" value="1"/>
</dbReference>
<feature type="domain" description="Ketoreductase" evidence="3">
    <location>
        <begin position="2"/>
        <end position="191"/>
    </location>
</feature>
<comment type="similarity">
    <text evidence="2">Belongs to the NAD(P)-dependent epimerase/dehydratase family. Dihydroflavonol-4-reductase subfamily.</text>
</comment>
<evidence type="ECO:0000256" key="1">
    <source>
        <dbReference type="ARBA" id="ARBA00023002"/>
    </source>
</evidence>
<dbReference type="SUPFAM" id="SSF51735">
    <property type="entry name" value="NAD(P)-binding Rossmann-fold domains"/>
    <property type="match status" value="1"/>
</dbReference>
<name>A0ABT2B3H2_9ACTN</name>
<dbReference type="PANTHER" id="PTHR10366:SF564">
    <property type="entry name" value="STEROL-4-ALPHA-CARBOXYLATE 3-DEHYDROGENASE, DECARBOXYLATING"/>
    <property type="match status" value="1"/>
</dbReference>
<evidence type="ECO:0000313" key="5">
    <source>
        <dbReference type="Proteomes" id="UP001205612"/>
    </source>
</evidence>
<dbReference type="Proteomes" id="UP001205612">
    <property type="component" value="Unassembled WGS sequence"/>
</dbReference>
<proteinExistence type="inferred from homology"/>
<dbReference type="InterPro" id="IPR050425">
    <property type="entry name" value="NAD(P)_dehydrat-like"/>
</dbReference>
<keyword evidence="5" id="KW-1185">Reference proteome</keyword>
<dbReference type="CDD" id="cd05227">
    <property type="entry name" value="AR_SDR_e"/>
    <property type="match status" value="1"/>
</dbReference>
<reference evidence="4 5" key="1">
    <citation type="submission" date="2022-08" db="EMBL/GenBank/DDBJ databases">
        <authorList>
            <person name="Somphong A."/>
            <person name="Phongsopitanun W."/>
        </authorList>
    </citation>
    <scope>NUCLEOTIDE SEQUENCE [LARGE SCALE GENOMIC DNA]</scope>
    <source>
        <strain evidence="4 5">LP11</strain>
    </source>
</reference>
<dbReference type="RefSeq" id="WP_258779428.1">
    <property type="nucleotide sequence ID" value="NZ_JANUGP010000011.1"/>
</dbReference>
<dbReference type="Pfam" id="PF01370">
    <property type="entry name" value="Epimerase"/>
    <property type="match status" value="1"/>
</dbReference>
<dbReference type="EMBL" id="JANUGP010000011">
    <property type="protein sequence ID" value="MCS0602926.1"/>
    <property type="molecule type" value="Genomic_DNA"/>
</dbReference>
<dbReference type="InterPro" id="IPR001509">
    <property type="entry name" value="Epimerase_deHydtase"/>
</dbReference>
<sequence length="345" mass="36285">MAHVLVTGGTGFLASHTIARLLSAGHTVTTTLRAAARRADVERMLAVAGAPDADRVSWVEADLTSDRGWDRAVAGADHVLHMASPFPGAQPDDEDEVIVPARDGALRVLRAARDAGVRRTVLTSSFAAVGYGHGDTSRVFTEADWTDTAGPGVSAYVKSKAIAERAAWDFVAAEGGGMELTVVNPVGIFGPVLGPDYAASVDIVRAMLTGRMRAAPPVWTNTVDVRDVADLHLRAMAAPRAAGQRYLALAGEPISFPGIARTLRARLGESAARAPRFTAPPRLLRLLARFDPALRAAVPQLGVVRRASNAKAREELGWSPRSNEDAVTASAESLIRLGVLGGLGD</sequence>
<keyword evidence="1" id="KW-0560">Oxidoreductase</keyword>
<dbReference type="InterPro" id="IPR036291">
    <property type="entry name" value="NAD(P)-bd_dom_sf"/>
</dbReference>
<evidence type="ECO:0000256" key="2">
    <source>
        <dbReference type="ARBA" id="ARBA00023445"/>
    </source>
</evidence>
<organism evidence="4 5">
    <name type="scientific">Streptomyces pyxinicus</name>
    <dbReference type="NCBI Taxonomy" id="2970331"/>
    <lineage>
        <taxon>Bacteria</taxon>
        <taxon>Bacillati</taxon>
        <taxon>Actinomycetota</taxon>
        <taxon>Actinomycetes</taxon>
        <taxon>Kitasatosporales</taxon>
        <taxon>Streptomycetaceae</taxon>
        <taxon>Streptomyces</taxon>
    </lineage>
</organism>
<accession>A0ABT2B3H2</accession>